<dbReference type="RefSeq" id="WP_036337801.1">
    <property type="nucleotide sequence ID" value="NZ_JALN02000001.1"/>
</dbReference>
<dbReference type="GO" id="GO:0016746">
    <property type="term" value="F:acyltransferase activity"/>
    <property type="evidence" value="ECO:0007669"/>
    <property type="project" value="UniProtKB-KW"/>
</dbReference>
<evidence type="ECO:0000313" key="2">
    <source>
        <dbReference type="EMBL" id="KDE97470.1"/>
    </source>
</evidence>
<dbReference type="AlphaFoldDB" id="A0A064CAU7"/>
<feature type="domain" description="Condensation" evidence="1">
    <location>
        <begin position="71"/>
        <end position="376"/>
    </location>
</feature>
<name>A0A064CAU7_9MYCO</name>
<comment type="caution">
    <text evidence="2">The sequence shown here is derived from an EMBL/GenBank/DDBJ whole genome shotgun (WGS) entry which is preliminary data.</text>
</comment>
<dbReference type="GO" id="GO:0008610">
    <property type="term" value="P:lipid biosynthetic process"/>
    <property type="evidence" value="ECO:0007669"/>
    <property type="project" value="UniProtKB-ARBA"/>
</dbReference>
<dbReference type="InterPro" id="IPR023213">
    <property type="entry name" value="CAT-like_dom_sf"/>
</dbReference>
<sequence>MVALTAIHDWVDAPGKVVSWSPSPACLKKVQDAPVSDVPASYQQGQHIRSYRNHTANGLEMARLLIPAWNMPGKCDVRAMTFVINAYLRRHDTFHSWFEFVSDDSGTDRLVRHTVDNPNDIQFVATKHGEMNSAQWKKHVLDTPSPLEWDCFRFGVIQRDDHFTFYVSVDHLHADAMLMMALFVEMHMNYEALAGGGAPLRLPEAGSYQDYCARQHEYTEQLTMDSSDVRGWLDFLESNGGTMPTFPLPLGDPSVHCSGDLLTVQLMDEHETDRFESACTSAGVRFIGGVFAAAALAHRQVTGDDDYYVITPTTTRSTPAEFMTTGWFTGVVPLSVPVAARNFAEVARAAQESFDSGMPLANVPIERVYELADTEETPRIRPAGPGVPMLSYLDVGLPPLNPVIMSQWYARGGHIYTDLGAANQVGMWVNRRATGTIITVAYPDNPIARESVAEFVELMKCIYLRVADGRSELVSSSRVPIATV</sequence>
<dbReference type="SUPFAM" id="SSF52777">
    <property type="entry name" value="CoA-dependent acyltransferases"/>
    <property type="match status" value="2"/>
</dbReference>
<dbReference type="InterPro" id="IPR001242">
    <property type="entry name" value="Condensation_dom"/>
</dbReference>
<keyword evidence="3" id="KW-1185">Reference proteome</keyword>
<dbReference type="STRING" id="1440774.Y900_000620"/>
<organism evidence="2 3">
    <name type="scientific">Mycolicibacterium aromaticivorans JS19b1 = JCM 16368</name>
    <dbReference type="NCBI Taxonomy" id="1440774"/>
    <lineage>
        <taxon>Bacteria</taxon>
        <taxon>Bacillati</taxon>
        <taxon>Actinomycetota</taxon>
        <taxon>Actinomycetes</taxon>
        <taxon>Mycobacteriales</taxon>
        <taxon>Mycobacteriaceae</taxon>
        <taxon>Mycolicibacterium</taxon>
    </lineage>
</organism>
<dbReference type="Gene3D" id="3.30.559.30">
    <property type="entry name" value="Nonribosomal peptide synthetase, condensation domain"/>
    <property type="match status" value="1"/>
</dbReference>
<proteinExistence type="predicted"/>
<dbReference type="EMBL" id="JALN02000001">
    <property type="protein sequence ID" value="KDE97470.1"/>
    <property type="molecule type" value="Genomic_DNA"/>
</dbReference>
<dbReference type="eggNOG" id="COG1020">
    <property type="taxonomic scope" value="Bacteria"/>
</dbReference>
<dbReference type="OrthoDB" id="9123229at2"/>
<dbReference type="Proteomes" id="UP000022835">
    <property type="component" value="Unassembled WGS sequence"/>
</dbReference>
<protein>
    <submittedName>
        <fullName evidence="2">Acyltransferase</fullName>
    </submittedName>
</protein>
<dbReference type="Pfam" id="PF00668">
    <property type="entry name" value="Condensation"/>
    <property type="match status" value="1"/>
</dbReference>
<keyword evidence="2" id="KW-0012">Acyltransferase</keyword>
<gene>
    <name evidence="2" type="ORF">Y900_000620</name>
</gene>
<accession>A0A064CAU7</accession>
<keyword evidence="2" id="KW-0808">Transferase</keyword>
<evidence type="ECO:0000259" key="1">
    <source>
        <dbReference type="Pfam" id="PF00668"/>
    </source>
</evidence>
<reference evidence="2" key="1">
    <citation type="submission" date="2014-05" db="EMBL/GenBank/DDBJ databases">
        <title>Genome sequence of Mycobacterium aromaticivorans strain JS19b1T (= DSM 45407T).</title>
        <authorList>
            <person name="Kwak Y."/>
            <person name="Park G.-S."/>
            <person name="Li Q.X."/>
            <person name="Lee S.-E."/>
            <person name="Shin J.-H."/>
        </authorList>
    </citation>
    <scope>NUCLEOTIDE SEQUENCE [LARGE SCALE GENOMIC DNA]</scope>
    <source>
        <strain evidence="2">JS19b1</strain>
    </source>
</reference>
<evidence type="ECO:0000313" key="3">
    <source>
        <dbReference type="Proteomes" id="UP000022835"/>
    </source>
</evidence>
<dbReference type="Gene3D" id="3.30.559.10">
    <property type="entry name" value="Chloramphenicol acetyltransferase-like domain"/>
    <property type="match status" value="1"/>
</dbReference>